<dbReference type="EMBL" id="JANSHE010006370">
    <property type="protein sequence ID" value="KAJ2967286.1"/>
    <property type="molecule type" value="Genomic_DNA"/>
</dbReference>
<reference evidence="1" key="1">
    <citation type="submission" date="2022-08" db="EMBL/GenBank/DDBJ databases">
        <title>Genome Sequence of Pycnoporus sanguineus.</title>
        <authorList>
            <person name="Buettner E."/>
        </authorList>
    </citation>
    <scope>NUCLEOTIDE SEQUENCE</scope>
    <source>
        <strain evidence="1">CG-C14</strain>
    </source>
</reference>
<gene>
    <name evidence="1" type="ORF">NUW54_g13547</name>
</gene>
<dbReference type="Proteomes" id="UP001144978">
    <property type="component" value="Unassembled WGS sequence"/>
</dbReference>
<protein>
    <submittedName>
        <fullName evidence="1">Uncharacterized protein</fullName>
    </submittedName>
</protein>
<accession>A0ACC1MLY7</accession>
<keyword evidence="2" id="KW-1185">Reference proteome</keyword>
<name>A0ACC1MLY7_9APHY</name>
<comment type="caution">
    <text evidence="1">The sequence shown here is derived from an EMBL/GenBank/DDBJ whole genome shotgun (WGS) entry which is preliminary data.</text>
</comment>
<proteinExistence type="predicted"/>
<evidence type="ECO:0000313" key="2">
    <source>
        <dbReference type="Proteomes" id="UP001144978"/>
    </source>
</evidence>
<evidence type="ECO:0000313" key="1">
    <source>
        <dbReference type="EMBL" id="KAJ2967286.1"/>
    </source>
</evidence>
<sequence length="194" mass="21601">MPRLTEAVNDRRAVTIFCDGSMFPKPRCRTGAAFRAYRAGRLLVRRGIAGGRGTSYDAEMLAGGMGLAFATKQACETIHVVADNESALETLLDPGMHDHRIEQRISVLLHGHGLESYGEIRILGVQEVAKLQERPDAAFEQAQVLERYVRWPDEFAPVSEDYDLQILLECPPHPGAWIADVRGYGPSSARRRLR</sequence>
<organism evidence="1 2">
    <name type="scientific">Trametes sanguinea</name>
    <dbReference type="NCBI Taxonomy" id="158606"/>
    <lineage>
        <taxon>Eukaryota</taxon>
        <taxon>Fungi</taxon>
        <taxon>Dikarya</taxon>
        <taxon>Basidiomycota</taxon>
        <taxon>Agaricomycotina</taxon>
        <taxon>Agaricomycetes</taxon>
        <taxon>Polyporales</taxon>
        <taxon>Polyporaceae</taxon>
        <taxon>Trametes</taxon>
    </lineage>
</organism>